<reference evidence="2" key="2">
    <citation type="journal article" date="2019" name="MicrobiologyOpen">
        <title>High-quality draft genome sequence of Gaiella occulta isolated from a 150 meter deep mineral water borehole and comparison with the genome sequences of other deep-branching lineages of the phylum Actinobacteria.</title>
        <authorList>
            <person name="Severino R."/>
            <person name="Froufe H.J.C."/>
            <person name="Barroso C."/>
            <person name="Albuquerque L."/>
            <person name="Lobo-da-Cunha A."/>
            <person name="da Costa M.S."/>
            <person name="Egas C."/>
        </authorList>
    </citation>
    <scope>NUCLEOTIDE SEQUENCE [LARGE SCALE GENOMIC DNA]</scope>
    <source>
        <strain evidence="2">F2-233</strain>
    </source>
</reference>
<dbReference type="EMBL" id="QQZY01000010">
    <property type="protein sequence ID" value="RDI73280.1"/>
    <property type="molecule type" value="Genomic_DNA"/>
</dbReference>
<organism evidence="1 2">
    <name type="scientific">Gaiella occulta</name>
    <dbReference type="NCBI Taxonomy" id="1002870"/>
    <lineage>
        <taxon>Bacteria</taxon>
        <taxon>Bacillati</taxon>
        <taxon>Actinomycetota</taxon>
        <taxon>Thermoleophilia</taxon>
        <taxon>Gaiellales</taxon>
        <taxon>Gaiellaceae</taxon>
        <taxon>Gaiella</taxon>
    </lineage>
</organism>
<evidence type="ECO:0000313" key="2">
    <source>
        <dbReference type="Proteomes" id="UP000254134"/>
    </source>
</evidence>
<proteinExistence type="predicted"/>
<reference evidence="1 2" key="1">
    <citation type="submission" date="2018-07" db="EMBL/GenBank/DDBJ databases">
        <title>High-quality-draft genome sequence of Gaiella occulta.</title>
        <authorList>
            <person name="Severino R."/>
            <person name="Froufe H.J.C."/>
            <person name="Rainey F.A."/>
            <person name="Barroso C."/>
            <person name="Albuquerque L."/>
            <person name="Lobo-Da-Cunha A."/>
            <person name="Da Costa M.S."/>
            <person name="Egas C."/>
        </authorList>
    </citation>
    <scope>NUCLEOTIDE SEQUENCE [LARGE SCALE GENOMIC DNA]</scope>
    <source>
        <strain evidence="1 2">F2-233</strain>
    </source>
</reference>
<gene>
    <name evidence="1" type="ORF">Gocc_2880</name>
</gene>
<dbReference type="AlphaFoldDB" id="A0A7M2YU63"/>
<name>A0A7M2YU63_9ACTN</name>
<evidence type="ECO:0000313" key="1">
    <source>
        <dbReference type="EMBL" id="RDI73280.1"/>
    </source>
</evidence>
<keyword evidence="2" id="KW-1185">Reference proteome</keyword>
<sequence length="101" mass="10894">MSARTVTIIFASGNQKLVCDTEEIGKIVALISECDLAAGTIEAFERGAETGRVTFSPEQKRPLYDALDCVLVERSRDGLGEVGFDLRSKLEADLYHASGNG</sequence>
<accession>A0A7M2YU63</accession>
<protein>
    <submittedName>
        <fullName evidence="1">Uncharacterized protein</fullName>
    </submittedName>
</protein>
<comment type="caution">
    <text evidence="1">The sequence shown here is derived from an EMBL/GenBank/DDBJ whole genome shotgun (WGS) entry which is preliminary data.</text>
</comment>
<dbReference type="Proteomes" id="UP000254134">
    <property type="component" value="Unassembled WGS sequence"/>
</dbReference>